<gene>
    <name evidence="2" type="ORF">IWH25_16580</name>
</gene>
<accession>A0A974SMT1</accession>
<keyword evidence="3" id="KW-1185">Reference proteome</keyword>
<keyword evidence="1" id="KW-0732">Signal</keyword>
<name>A0A974SMT1_9RHOO</name>
<dbReference type="KEGG" id="ares:IWH25_16580"/>
<dbReference type="Proteomes" id="UP000663444">
    <property type="component" value="Chromosome"/>
</dbReference>
<protein>
    <submittedName>
        <fullName evidence="2">Uncharacterized protein</fullName>
    </submittedName>
</protein>
<dbReference type="EMBL" id="CP064781">
    <property type="protein sequence ID" value="QRJ63341.1"/>
    <property type="molecule type" value="Genomic_DNA"/>
</dbReference>
<evidence type="ECO:0000313" key="3">
    <source>
        <dbReference type="Proteomes" id="UP000663444"/>
    </source>
</evidence>
<dbReference type="AlphaFoldDB" id="A0A974SMT1"/>
<sequence length="141" mass="15525">MKTTAAALFICFLATSAVANVGYSSAQHPLYGKWAWTYAKNNCSEVYDYRPDNTSVVTSGEEIGESRFTISDKPDLNGFYRMTDVVTKSNGRTGCDGKPGGTPVGNTVTIFIFFHPTMSEMVMCQEPSFYACMGPLRRLTQ</sequence>
<feature type="chain" id="PRO_5036971941" evidence="1">
    <location>
        <begin position="20"/>
        <end position="141"/>
    </location>
</feature>
<dbReference type="RefSeq" id="WP_203386867.1">
    <property type="nucleotide sequence ID" value="NZ_CP064781.1"/>
</dbReference>
<evidence type="ECO:0000256" key="1">
    <source>
        <dbReference type="SAM" id="SignalP"/>
    </source>
</evidence>
<organism evidence="2 3">
    <name type="scientific">Azospira restricta</name>
    <dbReference type="NCBI Taxonomy" id="404405"/>
    <lineage>
        <taxon>Bacteria</taxon>
        <taxon>Pseudomonadati</taxon>
        <taxon>Pseudomonadota</taxon>
        <taxon>Betaproteobacteria</taxon>
        <taxon>Rhodocyclales</taxon>
        <taxon>Rhodocyclaceae</taxon>
        <taxon>Azospira</taxon>
    </lineage>
</organism>
<feature type="signal peptide" evidence="1">
    <location>
        <begin position="1"/>
        <end position="19"/>
    </location>
</feature>
<reference evidence="2" key="1">
    <citation type="submission" date="2020-11" db="EMBL/GenBank/DDBJ databases">
        <title>Azospira restricta DSM 18626 genome sequence.</title>
        <authorList>
            <person name="Moe W.M."/>
        </authorList>
    </citation>
    <scope>NUCLEOTIDE SEQUENCE</scope>
    <source>
        <strain evidence="2">DSM 18626</strain>
    </source>
</reference>
<evidence type="ECO:0000313" key="2">
    <source>
        <dbReference type="EMBL" id="QRJ63341.1"/>
    </source>
</evidence>
<proteinExistence type="predicted"/>